<dbReference type="EMBL" id="CP141531">
    <property type="protein sequence ID" value="WRO06845.1"/>
    <property type="molecule type" value="Genomic_DNA"/>
</dbReference>
<gene>
    <name evidence="2" type="ORF">VLL09_05515</name>
</gene>
<feature type="transmembrane region" description="Helical" evidence="1">
    <location>
        <begin position="34"/>
        <end position="54"/>
    </location>
</feature>
<feature type="transmembrane region" description="Helical" evidence="1">
    <location>
        <begin position="6"/>
        <end position="22"/>
    </location>
</feature>
<reference evidence="2" key="1">
    <citation type="submission" date="2023-12" db="EMBL/GenBank/DDBJ databases">
        <title>Isolation of organohalide respiring bacteria Dehalococcoides mccartyi strain GPTCE1 in groundwater collected near a chemical plant in Suzhou, China.</title>
        <authorList>
            <person name="Liu G."/>
        </authorList>
    </citation>
    <scope>NUCLEOTIDE SEQUENCE</scope>
    <source>
        <strain evidence="2">GPTCE1</strain>
    </source>
</reference>
<evidence type="ECO:0000256" key="1">
    <source>
        <dbReference type="SAM" id="Phobius"/>
    </source>
</evidence>
<organism evidence="2 3">
    <name type="scientific">Dehalococcoides mccartyi</name>
    <dbReference type="NCBI Taxonomy" id="61435"/>
    <lineage>
        <taxon>Bacteria</taxon>
        <taxon>Bacillati</taxon>
        <taxon>Chloroflexota</taxon>
        <taxon>Dehalococcoidia</taxon>
        <taxon>Dehalococcoidales</taxon>
        <taxon>Dehalococcoidaceae</taxon>
        <taxon>Dehalococcoides</taxon>
    </lineage>
</organism>
<keyword evidence="1" id="KW-0812">Transmembrane</keyword>
<dbReference type="RefSeq" id="WP_278532745.1">
    <property type="nucleotide sequence ID" value="NZ_CP141531.1"/>
</dbReference>
<accession>A0AB38Z8I2</accession>
<keyword evidence="1" id="KW-1133">Transmembrane helix</keyword>
<feature type="transmembrane region" description="Helical" evidence="1">
    <location>
        <begin position="66"/>
        <end position="93"/>
    </location>
</feature>
<dbReference type="Proteomes" id="UP001327986">
    <property type="component" value="Chromosome"/>
</dbReference>
<evidence type="ECO:0000313" key="3">
    <source>
        <dbReference type="Proteomes" id="UP001327986"/>
    </source>
</evidence>
<keyword evidence="1" id="KW-0472">Membrane</keyword>
<name>A0AB38Z8I2_9CHLR</name>
<evidence type="ECO:0000313" key="2">
    <source>
        <dbReference type="EMBL" id="WRO06845.1"/>
    </source>
</evidence>
<protein>
    <submittedName>
        <fullName evidence="2">Dehalogenase</fullName>
    </submittedName>
</protein>
<sequence length="98" mass="10954">MWMMLLNVLMGLGLAAAAWAVYSMAKGYGKAVKWWHWVMLLLSGVLWIIGFAWLGAQLGEELGSMVFIQGALFGWGILLIVSIVLALVTFQLIRRQEK</sequence>
<dbReference type="AlphaFoldDB" id="A0AB38Z8I2"/>
<proteinExistence type="predicted"/>